<name>A0A9Y1FQ52_9ARCH</name>
<proteinExistence type="predicted"/>
<evidence type="ECO:0000259" key="1">
    <source>
        <dbReference type="Pfam" id="PF01936"/>
    </source>
</evidence>
<dbReference type="PANTHER" id="PTHR35811:SF1">
    <property type="entry name" value="HTH OST-TYPE DOMAIN-CONTAINING PROTEIN"/>
    <property type="match status" value="1"/>
</dbReference>
<dbReference type="GO" id="GO:0004540">
    <property type="term" value="F:RNA nuclease activity"/>
    <property type="evidence" value="ECO:0007669"/>
    <property type="project" value="InterPro"/>
</dbReference>
<dbReference type="PANTHER" id="PTHR35811">
    <property type="entry name" value="SLR1870 PROTEIN"/>
    <property type="match status" value="1"/>
</dbReference>
<dbReference type="Pfam" id="PF01936">
    <property type="entry name" value="NYN"/>
    <property type="match status" value="1"/>
</dbReference>
<organism evidence="2">
    <name type="scientific">Candidatus Heimdallarchaeum endolithica</name>
    <dbReference type="NCBI Taxonomy" id="2876572"/>
    <lineage>
        <taxon>Archaea</taxon>
        <taxon>Promethearchaeati</taxon>
        <taxon>Candidatus Heimdallarchaeota</taxon>
        <taxon>Candidatus Heimdallarchaeia (ex Rinke et al. 2021) (nom. nud.)</taxon>
        <taxon>Candidatus Heimdallarchaeales</taxon>
        <taxon>Candidatus Heimdallarchaeaceae</taxon>
        <taxon>Candidatus Heimdallarchaeum</taxon>
    </lineage>
</organism>
<evidence type="ECO:0000313" key="2">
    <source>
        <dbReference type="EMBL" id="UJG44711.1"/>
    </source>
</evidence>
<feature type="domain" description="NYN" evidence="1">
    <location>
        <begin position="42"/>
        <end position="174"/>
    </location>
</feature>
<dbReference type="Proteomes" id="UP001200513">
    <property type="component" value="Chromosome"/>
</dbReference>
<dbReference type="Gene3D" id="3.40.50.1010">
    <property type="entry name" value="5'-nuclease"/>
    <property type="match status" value="1"/>
</dbReference>
<protein>
    <submittedName>
        <fullName evidence="2">NYN domain-containing protein</fullName>
    </submittedName>
</protein>
<accession>A0A9Y1FQ52</accession>
<gene>
    <name evidence="2" type="ORF">K9W46_05900</name>
</gene>
<sequence length="179" mass="20475">MSEQNNELEIHDERSKLEKIANRISSISYLQSVRSFLSREKKIAVIVDAPNFLRKVKNKQVKLDDIEDKIKDEGKIVIRKVLLNEFASESLLQAVFNSGYEPIVAAHDIYIQMAIEVTKLLSEKIDLIFFATRHARAVPIVQKLKERGVEVALVTYESGLSIALKKTIDKIYFIEIDKS</sequence>
<reference evidence="2" key="1">
    <citation type="journal article" date="2022" name="Nat. Microbiol.">
        <title>Unique mobile elements and scalable gene flow at the prokaryote-eukaryote boundary revealed by circularized Asgard archaea genomes.</title>
        <authorList>
            <person name="Wu F."/>
            <person name="Speth D.R."/>
            <person name="Philosof A."/>
            <person name="Cremiere A."/>
            <person name="Narayanan A."/>
            <person name="Barco R.A."/>
            <person name="Connon S.A."/>
            <person name="Amend J.P."/>
            <person name="Antoshechkin I.A."/>
            <person name="Orphan V.J."/>
        </authorList>
    </citation>
    <scope>NUCLEOTIDE SEQUENCE</scope>
    <source>
        <strain evidence="2">PR6</strain>
    </source>
</reference>
<dbReference type="AlphaFoldDB" id="A0A9Y1FQ52"/>
<dbReference type="InterPro" id="IPR021139">
    <property type="entry name" value="NYN"/>
</dbReference>
<dbReference type="EMBL" id="CP084167">
    <property type="protein sequence ID" value="UJG44711.1"/>
    <property type="molecule type" value="Genomic_DNA"/>
</dbReference>